<dbReference type="AlphaFoldDB" id="A0A0A9ABB8"/>
<reference evidence="1" key="1">
    <citation type="submission" date="2014-09" db="EMBL/GenBank/DDBJ databases">
        <authorList>
            <person name="Magalhaes I.L.F."/>
            <person name="Oliveira U."/>
            <person name="Santos F.R."/>
            <person name="Vidigal T.H.D.A."/>
            <person name="Brescovit A.D."/>
            <person name="Santos A.J."/>
        </authorList>
    </citation>
    <scope>NUCLEOTIDE SEQUENCE</scope>
    <source>
        <tissue evidence="1">Shoot tissue taken approximately 20 cm above the soil surface</tissue>
    </source>
</reference>
<dbReference type="EMBL" id="GBRH01251615">
    <property type="protein sequence ID" value="JAD46280.1"/>
    <property type="molecule type" value="Transcribed_RNA"/>
</dbReference>
<reference evidence="1" key="2">
    <citation type="journal article" date="2015" name="Data Brief">
        <title>Shoot transcriptome of the giant reed, Arundo donax.</title>
        <authorList>
            <person name="Barrero R.A."/>
            <person name="Guerrero F.D."/>
            <person name="Moolhuijzen P."/>
            <person name="Goolsby J.A."/>
            <person name="Tidwell J."/>
            <person name="Bellgard S.E."/>
            <person name="Bellgard M.I."/>
        </authorList>
    </citation>
    <scope>NUCLEOTIDE SEQUENCE</scope>
    <source>
        <tissue evidence="1">Shoot tissue taken approximately 20 cm above the soil surface</tissue>
    </source>
</reference>
<sequence>MKWLLLSHKRVSFWPFGHRYDHQYKILTTNY</sequence>
<name>A0A0A9ABB8_ARUDO</name>
<organism evidence="1">
    <name type="scientific">Arundo donax</name>
    <name type="common">Giant reed</name>
    <name type="synonym">Donax arundinaceus</name>
    <dbReference type="NCBI Taxonomy" id="35708"/>
    <lineage>
        <taxon>Eukaryota</taxon>
        <taxon>Viridiplantae</taxon>
        <taxon>Streptophyta</taxon>
        <taxon>Embryophyta</taxon>
        <taxon>Tracheophyta</taxon>
        <taxon>Spermatophyta</taxon>
        <taxon>Magnoliopsida</taxon>
        <taxon>Liliopsida</taxon>
        <taxon>Poales</taxon>
        <taxon>Poaceae</taxon>
        <taxon>PACMAD clade</taxon>
        <taxon>Arundinoideae</taxon>
        <taxon>Arundineae</taxon>
        <taxon>Arundo</taxon>
    </lineage>
</organism>
<evidence type="ECO:0000313" key="1">
    <source>
        <dbReference type="EMBL" id="JAD46280.1"/>
    </source>
</evidence>
<protein>
    <submittedName>
        <fullName evidence="1">Uncharacterized protein</fullName>
    </submittedName>
</protein>
<accession>A0A0A9ABB8</accession>
<proteinExistence type="predicted"/>